<evidence type="ECO:0000313" key="3">
    <source>
        <dbReference type="EMBL" id="TQK99014.1"/>
    </source>
</evidence>
<dbReference type="Pfam" id="PF08239">
    <property type="entry name" value="SH3_3"/>
    <property type="match status" value="1"/>
</dbReference>
<proteinExistence type="predicted"/>
<dbReference type="Gene3D" id="2.30.30.40">
    <property type="entry name" value="SH3 Domains"/>
    <property type="match status" value="1"/>
</dbReference>
<keyword evidence="4" id="KW-1185">Reference proteome</keyword>
<keyword evidence="1" id="KW-0732">Signal</keyword>
<evidence type="ECO:0000313" key="4">
    <source>
        <dbReference type="Proteomes" id="UP000318103"/>
    </source>
</evidence>
<dbReference type="RefSeq" id="WP_411573182.1">
    <property type="nucleotide sequence ID" value="NZ_JBPJFI010000001.1"/>
</dbReference>
<dbReference type="EMBL" id="VFNX01000001">
    <property type="protein sequence ID" value="TQK99014.1"/>
    <property type="molecule type" value="Genomic_DNA"/>
</dbReference>
<evidence type="ECO:0000256" key="1">
    <source>
        <dbReference type="SAM" id="SignalP"/>
    </source>
</evidence>
<evidence type="ECO:0000259" key="2">
    <source>
        <dbReference type="PROSITE" id="PS51781"/>
    </source>
</evidence>
<protein>
    <submittedName>
        <fullName evidence="3">SH3 domain-containing protein</fullName>
    </submittedName>
</protein>
<comment type="caution">
    <text evidence="3">The sequence shown here is derived from an EMBL/GenBank/DDBJ whole genome shotgun (WGS) entry which is preliminary data.</text>
</comment>
<feature type="signal peptide" evidence="1">
    <location>
        <begin position="1"/>
        <end position="28"/>
    </location>
</feature>
<dbReference type="AlphaFoldDB" id="A0A542UIW5"/>
<name>A0A542UIW5_9ACTN</name>
<organism evidence="3 4">
    <name type="scientific">Streptomyces puniciscabiei</name>
    <dbReference type="NCBI Taxonomy" id="164348"/>
    <lineage>
        <taxon>Bacteria</taxon>
        <taxon>Bacillati</taxon>
        <taxon>Actinomycetota</taxon>
        <taxon>Actinomycetes</taxon>
        <taxon>Kitasatosporales</taxon>
        <taxon>Streptomycetaceae</taxon>
        <taxon>Streptomyces</taxon>
    </lineage>
</organism>
<gene>
    <name evidence="3" type="ORF">FB563_4067</name>
</gene>
<dbReference type="SMART" id="SM00287">
    <property type="entry name" value="SH3b"/>
    <property type="match status" value="1"/>
</dbReference>
<dbReference type="PROSITE" id="PS51781">
    <property type="entry name" value="SH3B"/>
    <property type="match status" value="1"/>
</dbReference>
<feature type="domain" description="SH3b" evidence="2">
    <location>
        <begin position="46"/>
        <end position="110"/>
    </location>
</feature>
<sequence length="115" mass="12049">MRSTRIAISAAMLGALALPIVAATTATAAPASAPSRVSASRPCDRPGPWVIGTQAVTIRSKASAKSTAVGVLYRGQKFTVHKSSGGWHYITDKSTGVTGWVSGTYVYRTVYMCLD</sequence>
<dbReference type="InterPro" id="IPR003646">
    <property type="entry name" value="SH3-like_bac-type"/>
</dbReference>
<dbReference type="Proteomes" id="UP000318103">
    <property type="component" value="Unassembled WGS sequence"/>
</dbReference>
<accession>A0A542UIW5</accession>
<reference evidence="3 4" key="1">
    <citation type="submission" date="2019-06" db="EMBL/GenBank/DDBJ databases">
        <title>Sequencing the genomes of 1000 actinobacteria strains.</title>
        <authorList>
            <person name="Klenk H.-P."/>
        </authorList>
    </citation>
    <scope>NUCLEOTIDE SEQUENCE [LARGE SCALE GENOMIC DNA]</scope>
    <source>
        <strain evidence="3 4">DSM 41929</strain>
    </source>
</reference>
<feature type="chain" id="PRO_5021875916" evidence="1">
    <location>
        <begin position="29"/>
        <end position="115"/>
    </location>
</feature>